<sequence>MGKAMRECSTYQLPVTVADMKDKPLALGAHVKYHSADPDHSTRVGTIVAIDQSHR</sequence>
<dbReference type="EMBL" id="BART01039672">
    <property type="protein sequence ID" value="GAH22421.1"/>
    <property type="molecule type" value="Genomic_DNA"/>
</dbReference>
<evidence type="ECO:0000313" key="1">
    <source>
        <dbReference type="EMBL" id="GAH22421.1"/>
    </source>
</evidence>
<reference evidence="1" key="1">
    <citation type="journal article" date="2014" name="Front. Microbiol.">
        <title>High frequency of phylogenetically diverse reductive dehalogenase-homologous genes in deep subseafloor sedimentary metagenomes.</title>
        <authorList>
            <person name="Kawai M."/>
            <person name="Futagami T."/>
            <person name="Toyoda A."/>
            <person name="Takaki Y."/>
            <person name="Nishi S."/>
            <person name="Hori S."/>
            <person name="Arai W."/>
            <person name="Tsubouchi T."/>
            <person name="Morono Y."/>
            <person name="Uchiyama I."/>
            <person name="Ito T."/>
            <person name="Fujiyama A."/>
            <person name="Inagaki F."/>
            <person name="Takami H."/>
        </authorList>
    </citation>
    <scope>NUCLEOTIDE SEQUENCE</scope>
    <source>
        <strain evidence="1">Expedition CK06-06</strain>
    </source>
</reference>
<proteinExistence type="predicted"/>
<name>X1DN87_9ZZZZ</name>
<gene>
    <name evidence="1" type="ORF">S01H4_65060</name>
</gene>
<comment type="caution">
    <text evidence="1">The sequence shown here is derived from an EMBL/GenBank/DDBJ whole genome shotgun (WGS) entry which is preliminary data.</text>
</comment>
<feature type="non-terminal residue" evidence="1">
    <location>
        <position position="55"/>
    </location>
</feature>
<dbReference type="AlphaFoldDB" id="X1DN87"/>
<organism evidence="1">
    <name type="scientific">marine sediment metagenome</name>
    <dbReference type="NCBI Taxonomy" id="412755"/>
    <lineage>
        <taxon>unclassified sequences</taxon>
        <taxon>metagenomes</taxon>
        <taxon>ecological metagenomes</taxon>
    </lineage>
</organism>
<accession>X1DN87</accession>
<protein>
    <submittedName>
        <fullName evidence="1">Uncharacterized protein</fullName>
    </submittedName>
</protein>